<feature type="compositionally biased region" description="Basic residues" evidence="1">
    <location>
        <begin position="36"/>
        <end position="52"/>
    </location>
</feature>
<dbReference type="EMBL" id="FLRD01000145">
    <property type="protein sequence ID" value="SBT47289.1"/>
    <property type="molecule type" value="Genomic_DNA"/>
</dbReference>
<dbReference type="Proteomes" id="UP000078555">
    <property type="component" value="Unassembled WGS sequence"/>
</dbReference>
<organism evidence="2 5">
    <name type="scientific">Plasmodium ovale wallikeri</name>
    <dbReference type="NCBI Taxonomy" id="864142"/>
    <lineage>
        <taxon>Eukaryota</taxon>
        <taxon>Sar</taxon>
        <taxon>Alveolata</taxon>
        <taxon>Apicomplexa</taxon>
        <taxon>Aconoidasida</taxon>
        <taxon>Haemosporida</taxon>
        <taxon>Plasmodiidae</taxon>
        <taxon>Plasmodium</taxon>
        <taxon>Plasmodium (Plasmodium)</taxon>
    </lineage>
</organism>
<evidence type="ECO:0000313" key="5">
    <source>
        <dbReference type="Proteomes" id="UP000078555"/>
    </source>
</evidence>
<name>A0A1A8ZTT4_PLAOA</name>
<accession>A0A1A8ZTT4</accession>
<reference evidence="5" key="3">
    <citation type="submission" date="2016-05" db="EMBL/GenBank/DDBJ databases">
        <authorList>
            <person name="Naeem R."/>
        </authorList>
    </citation>
    <scope>NUCLEOTIDE SEQUENCE [LARGE SCALE GENOMIC DNA]</scope>
</reference>
<sequence length="71" mass="8611">MTTLQNTDTEKWINHLCKTVPRERQIFLRHIFCNGKKKKKKRKRKEKKKKCAKLPQNGSGMDKTWETRIIR</sequence>
<evidence type="ECO:0000313" key="2">
    <source>
        <dbReference type="EMBL" id="SBT47289.1"/>
    </source>
</evidence>
<keyword evidence="5" id="KW-1185">Reference proteome</keyword>
<evidence type="ECO:0000256" key="1">
    <source>
        <dbReference type="SAM" id="MobiDB-lite"/>
    </source>
</evidence>
<evidence type="ECO:0000313" key="4">
    <source>
        <dbReference type="Proteomes" id="UP000078550"/>
    </source>
</evidence>
<feature type="region of interest" description="Disordered" evidence="1">
    <location>
        <begin position="36"/>
        <end position="71"/>
    </location>
</feature>
<gene>
    <name evidence="2" type="ORF">POVWA1_055430</name>
    <name evidence="3" type="ORF">POVWA2_055130</name>
</gene>
<protein>
    <submittedName>
        <fullName evidence="2">Uncharacterized protein</fullName>
    </submittedName>
</protein>
<reference evidence="4" key="1">
    <citation type="submission" date="2016-05" db="EMBL/GenBank/DDBJ databases">
        <authorList>
            <person name="Naeem Raeece"/>
        </authorList>
    </citation>
    <scope>NUCLEOTIDE SEQUENCE [LARGE SCALE GENOMIC DNA]</scope>
</reference>
<dbReference type="AlphaFoldDB" id="A0A1A8ZTT4"/>
<proteinExistence type="predicted"/>
<dbReference type="EMBL" id="FLRE01000189">
    <property type="protein sequence ID" value="SBT47998.1"/>
    <property type="molecule type" value="Genomic_DNA"/>
</dbReference>
<evidence type="ECO:0000313" key="3">
    <source>
        <dbReference type="EMBL" id="SBT47998.1"/>
    </source>
</evidence>
<reference evidence="2" key="2">
    <citation type="submission" date="2016-05" db="EMBL/GenBank/DDBJ databases">
        <authorList>
            <person name="Lavstsen T."/>
            <person name="Jespersen J.S."/>
        </authorList>
    </citation>
    <scope>NUCLEOTIDE SEQUENCE [LARGE SCALE GENOMIC DNA]</scope>
</reference>
<dbReference type="Proteomes" id="UP000078550">
    <property type="component" value="Unassembled WGS sequence"/>
</dbReference>